<dbReference type="SMART" id="SM00065">
    <property type="entry name" value="GAF"/>
    <property type="match status" value="1"/>
</dbReference>
<evidence type="ECO:0000313" key="2">
    <source>
        <dbReference type="EMBL" id="HHF57818.1"/>
    </source>
</evidence>
<feature type="domain" description="HD-GYP" evidence="1">
    <location>
        <begin position="164"/>
        <end position="360"/>
    </location>
</feature>
<dbReference type="InterPro" id="IPR029016">
    <property type="entry name" value="GAF-like_dom_sf"/>
</dbReference>
<organism evidence="2">
    <name type="scientific">candidate division WOR-3 bacterium</name>
    <dbReference type="NCBI Taxonomy" id="2052148"/>
    <lineage>
        <taxon>Bacteria</taxon>
        <taxon>Bacteria division WOR-3</taxon>
    </lineage>
</organism>
<dbReference type="PROSITE" id="PS51832">
    <property type="entry name" value="HD_GYP"/>
    <property type="match status" value="1"/>
</dbReference>
<dbReference type="Gene3D" id="3.30.450.40">
    <property type="match status" value="1"/>
</dbReference>
<dbReference type="PANTHER" id="PTHR45228">
    <property type="entry name" value="CYCLIC DI-GMP PHOSPHODIESTERASE TM_0186-RELATED"/>
    <property type="match status" value="1"/>
</dbReference>
<dbReference type="InterPro" id="IPR037522">
    <property type="entry name" value="HD_GYP_dom"/>
</dbReference>
<dbReference type="SUPFAM" id="SSF109604">
    <property type="entry name" value="HD-domain/PDEase-like"/>
    <property type="match status" value="1"/>
</dbReference>
<dbReference type="Proteomes" id="UP000886014">
    <property type="component" value="Unassembled WGS sequence"/>
</dbReference>
<comment type="caution">
    <text evidence="2">The sequence shown here is derived from an EMBL/GenBank/DDBJ whole genome shotgun (WGS) entry which is preliminary data.</text>
</comment>
<dbReference type="SUPFAM" id="SSF55781">
    <property type="entry name" value="GAF domain-like"/>
    <property type="match status" value="1"/>
</dbReference>
<dbReference type="AlphaFoldDB" id="A0A7C5I186"/>
<dbReference type="InterPro" id="IPR003607">
    <property type="entry name" value="HD/PDEase_dom"/>
</dbReference>
<dbReference type="Pfam" id="PF01590">
    <property type="entry name" value="GAF"/>
    <property type="match status" value="1"/>
</dbReference>
<reference evidence="2" key="1">
    <citation type="journal article" date="2020" name="mSystems">
        <title>Genome- and Community-Level Interaction Insights into Carbon Utilization and Element Cycling Functions of Hydrothermarchaeota in Hydrothermal Sediment.</title>
        <authorList>
            <person name="Zhou Z."/>
            <person name="Liu Y."/>
            <person name="Xu W."/>
            <person name="Pan J."/>
            <person name="Luo Z.H."/>
            <person name="Li M."/>
        </authorList>
    </citation>
    <scope>NUCLEOTIDE SEQUENCE [LARGE SCALE GENOMIC DNA]</scope>
    <source>
        <strain evidence="2">HyVt-94</strain>
    </source>
</reference>
<proteinExistence type="predicted"/>
<dbReference type="Gene3D" id="1.10.3210.10">
    <property type="entry name" value="Hypothetical protein af1432"/>
    <property type="match status" value="1"/>
</dbReference>
<accession>A0A7C5I186</accession>
<dbReference type="InterPro" id="IPR052020">
    <property type="entry name" value="Cyclic_di-GMP/3'3'-cGAMP_PDE"/>
</dbReference>
<dbReference type="CDD" id="cd00077">
    <property type="entry name" value="HDc"/>
    <property type="match status" value="1"/>
</dbReference>
<dbReference type="SMART" id="SM00471">
    <property type="entry name" value="HDc"/>
    <property type="match status" value="1"/>
</dbReference>
<evidence type="ECO:0000259" key="1">
    <source>
        <dbReference type="PROSITE" id="PS51832"/>
    </source>
</evidence>
<protein>
    <submittedName>
        <fullName evidence="2">HD domain-containing protein</fullName>
    </submittedName>
</protein>
<dbReference type="EMBL" id="DRTV01000013">
    <property type="protein sequence ID" value="HHF57818.1"/>
    <property type="molecule type" value="Genomic_DNA"/>
</dbReference>
<dbReference type="InterPro" id="IPR003018">
    <property type="entry name" value="GAF"/>
</dbReference>
<dbReference type="Pfam" id="PF13487">
    <property type="entry name" value="HD_5"/>
    <property type="match status" value="1"/>
</dbReference>
<sequence>DKLLENIVDQAMELTGADGGSIYVKEDNSLSFKILKNKVLKKKFKGKDLKSIFPIHKIPINYHSMAGYAALKGEILNFKSREEARASGFSFDEKIEKALNYVTQSTLTIPLKTRNEEVVGVLQLINPREDGKIVTFKAEHESVMEYLASQAAIAIQNAHLIKEIKEVQLHAIYTLSSAAEFRDKITGDHIKRISQTSYLIARKLGLHEDESELILYASPMHDIGKIAIPDRILFKPARLTENEWRVMQKHTIYGAQIIGETPYPLFQYAKNIALYHHERFDGKGYPEGLKGKKIPLEARIVAIADVFDALVTSRPYKKAWSIESAIEYIAEERGHHFDPEIANIFLDNIKLVKEIYRKIT</sequence>
<gene>
    <name evidence="2" type="ORF">ENL41_00155</name>
</gene>
<name>A0A7C5I186_UNCW3</name>
<feature type="non-terminal residue" evidence="2">
    <location>
        <position position="1"/>
    </location>
</feature>